<sequence length="315" mass="35991">MEISAIIPIKDGSAHLSMYLDSLLEQLICPEFVIEYHIYKSRFLEKGINVILGSSAHSRGVGFAKNCVQQCGGSVLIFCDADDISIKHRFISLYNVLLNAPRSCWFKTRTHTSSGSTSRYAQWANSLNSKEIYDQIFTSYGPSVIAPTWCMSKKLFNKVGGFHEAEPVGYPEDLHFFYDALKIGADFMKIEKSLVICRYHPKCASLVVTKEMIWKMHSNELVLSKWKKFMVWSVGKVGKKFYRSLSENRLKVVAFCDIDAKKLHCGHYELFQVSGNEMIAPIAICLKMDSFVCQEVRKILRTREMVEGMDYFYLG</sequence>
<name>A0A0R3R5T1_9BILA</name>
<dbReference type="AlphaFoldDB" id="A0A0R3R5T1"/>
<organism evidence="1">
    <name type="scientific">Brugia timori</name>
    <dbReference type="NCBI Taxonomy" id="42155"/>
    <lineage>
        <taxon>Eukaryota</taxon>
        <taxon>Metazoa</taxon>
        <taxon>Ecdysozoa</taxon>
        <taxon>Nematoda</taxon>
        <taxon>Chromadorea</taxon>
        <taxon>Rhabditida</taxon>
        <taxon>Spirurina</taxon>
        <taxon>Spiruromorpha</taxon>
        <taxon>Filarioidea</taxon>
        <taxon>Onchocercidae</taxon>
        <taxon>Brugia</taxon>
    </lineage>
</organism>
<dbReference type="PANTHER" id="PTHR22916:SF3">
    <property type="entry name" value="UDP-GLCNAC:BETAGAL BETA-1,3-N-ACETYLGLUCOSAMINYLTRANSFERASE-LIKE PROTEIN 1"/>
    <property type="match status" value="1"/>
</dbReference>
<dbReference type="InterPro" id="IPR029044">
    <property type="entry name" value="Nucleotide-diphossugar_trans"/>
</dbReference>
<protein>
    <submittedName>
        <fullName evidence="1">Glyco_trans_2-like domain-containing protein</fullName>
    </submittedName>
</protein>
<dbReference type="STRING" id="42155.A0A0R3R5T1"/>
<dbReference type="Gene3D" id="3.90.550.10">
    <property type="entry name" value="Spore Coat Polysaccharide Biosynthesis Protein SpsA, Chain A"/>
    <property type="match status" value="1"/>
</dbReference>
<reference evidence="1" key="1">
    <citation type="submission" date="2017-02" db="UniProtKB">
        <authorList>
            <consortium name="WormBaseParasite"/>
        </authorList>
    </citation>
    <scope>IDENTIFICATION</scope>
</reference>
<dbReference type="GO" id="GO:0016757">
    <property type="term" value="F:glycosyltransferase activity"/>
    <property type="evidence" value="ECO:0007669"/>
    <property type="project" value="UniProtKB-ARBA"/>
</dbReference>
<dbReference type="WBParaSite" id="BTMF_0001537501-mRNA-1">
    <property type="protein sequence ID" value="BTMF_0001537501-mRNA-1"/>
    <property type="gene ID" value="BTMF_0001537501"/>
</dbReference>
<evidence type="ECO:0000313" key="1">
    <source>
        <dbReference type="WBParaSite" id="BTMF_0001537501-mRNA-1"/>
    </source>
</evidence>
<proteinExistence type="predicted"/>
<dbReference type="PANTHER" id="PTHR22916">
    <property type="entry name" value="GLYCOSYLTRANSFERASE"/>
    <property type="match status" value="1"/>
</dbReference>
<accession>A0A0R3R5T1</accession>
<dbReference type="SUPFAM" id="SSF53448">
    <property type="entry name" value="Nucleotide-diphospho-sugar transferases"/>
    <property type="match status" value="1"/>
</dbReference>